<evidence type="ECO:0000313" key="2">
    <source>
        <dbReference type="Proteomes" id="UP000198775"/>
    </source>
</evidence>
<dbReference type="EMBL" id="FOCX01000048">
    <property type="protein sequence ID" value="SEP22664.1"/>
    <property type="molecule type" value="Genomic_DNA"/>
</dbReference>
<proteinExistence type="predicted"/>
<organism evidence="1 2">
    <name type="scientific">Halorientalis persicus</name>
    <dbReference type="NCBI Taxonomy" id="1367881"/>
    <lineage>
        <taxon>Archaea</taxon>
        <taxon>Methanobacteriati</taxon>
        <taxon>Methanobacteriota</taxon>
        <taxon>Stenosarchaea group</taxon>
        <taxon>Halobacteria</taxon>
        <taxon>Halobacteriales</taxon>
        <taxon>Haloarculaceae</taxon>
        <taxon>Halorientalis</taxon>
    </lineage>
</organism>
<protein>
    <submittedName>
        <fullName evidence="1">Uncharacterized protein</fullName>
    </submittedName>
</protein>
<sequence>MVSPDLVSVKTNRGRFNDIACDNQTMFGNMCTNMMSSISMVKNR</sequence>
<evidence type="ECO:0000313" key="1">
    <source>
        <dbReference type="EMBL" id="SEP22664.1"/>
    </source>
</evidence>
<reference evidence="2" key="1">
    <citation type="submission" date="2016-10" db="EMBL/GenBank/DDBJ databases">
        <authorList>
            <person name="Varghese N."/>
            <person name="Submissions S."/>
        </authorList>
    </citation>
    <scope>NUCLEOTIDE SEQUENCE [LARGE SCALE GENOMIC DNA]</scope>
    <source>
        <strain evidence="2">IBRC-M 10043</strain>
    </source>
</reference>
<keyword evidence="2" id="KW-1185">Reference proteome</keyword>
<accession>A0A1H8W4W7</accession>
<name>A0A1H8W4W7_9EURY</name>
<dbReference type="Proteomes" id="UP000198775">
    <property type="component" value="Unassembled WGS sequence"/>
</dbReference>
<dbReference type="AlphaFoldDB" id="A0A1H8W4W7"/>
<gene>
    <name evidence="1" type="ORF">SAMN05216388_104810</name>
</gene>